<evidence type="ECO:0000313" key="3">
    <source>
        <dbReference type="Proteomes" id="UP000266206"/>
    </source>
</evidence>
<proteinExistence type="predicted"/>
<dbReference type="InterPro" id="IPR010239">
    <property type="entry name" value="CHP02001"/>
</dbReference>
<keyword evidence="1" id="KW-0732">Signal</keyword>
<dbReference type="Proteomes" id="UP000266206">
    <property type="component" value="Unassembled WGS sequence"/>
</dbReference>
<evidence type="ECO:0000313" key="2">
    <source>
        <dbReference type="EMBL" id="RIY39059.1"/>
    </source>
</evidence>
<gene>
    <name evidence="2" type="ORF">CJP73_15510</name>
</gene>
<protein>
    <submittedName>
        <fullName evidence="2">Uncharacterized protein</fullName>
    </submittedName>
</protein>
<dbReference type="Pfam" id="PF09694">
    <property type="entry name" value="Gcw_chp"/>
    <property type="match status" value="1"/>
</dbReference>
<dbReference type="AlphaFoldDB" id="A0A3A1YP85"/>
<dbReference type="OrthoDB" id="9793561at2"/>
<feature type="chain" id="PRO_5017365534" evidence="1">
    <location>
        <begin position="24"/>
        <end position="255"/>
    </location>
</feature>
<sequence>MAVLKKKALAFSALIALAQPVAAQTESSETTMSEFEISANMTATSQYRFRGLMQSNNKPAIQGGFDISHSSGFYVGNWNSSISWLGDADPNVSAPVEMDFYAGYSAPLYGDWTIDTGVLQYYYPGDYPDGFTSPNTTELYLGIGYGPVSFTYSHALTNLFGWADSKNSQYYDLSGQFDTGVWGLMLDAHVGYQRVRNVTDGSYTDWSLGLSKTWDNGITASLAYVDTNAERQVYTNRDGRNMGRAAAVFSLSAAF</sequence>
<organism evidence="2 3">
    <name type="scientific">Neopusillimonas maritima</name>
    <dbReference type="NCBI Taxonomy" id="2026239"/>
    <lineage>
        <taxon>Bacteria</taxon>
        <taxon>Pseudomonadati</taxon>
        <taxon>Pseudomonadota</taxon>
        <taxon>Betaproteobacteria</taxon>
        <taxon>Burkholderiales</taxon>
        <taxon>Alcaligenaceae</taxon>
        <taxon>Neopusillimonas</taxon>
    </lineage>
</organism>
<dbReference type="RefSeq" id="WP_119517031.1">
    <property type="nucleotide sequence ID" value="NZ_NQYH01000022.1"/>
</dbReference>
<evidence type="ECO:0000256" key="1">
    <source>
        <dbReference type="SAM" id="SignalP"/>
    </source>
</evidence>
<comment type="caution">
    <text evidence="2">The sequence shown here is derived from an EMBL/GenBank/DDBJ whole genome shotgun (WGS) entry which is preliminary data.</text>
</comment>
<dbReference type="EMBL" id="NQYH01000022">
    <property type="protein sequence ID" value="RIY39059.1"/>
    <property type="molecule type" value="Genomic_DNA"/>
</dbReference>
<name>A0A3A1YP85_9BURK</name>
<feature type="signal peptide" evidence="1">
    <location>
        <begin position="1"/>
        <end position="23"/>
    </location>
</feature>
<reference evidence="2 3" key="1">
    <citation type="submission" date="2017-08" db="EMBL/GenBank/DDBJ databases">
        <title>Pusillimonas indicus sp. nov., a member of the family Alcaligenaceae isolated from surface seawater.</title>
        <authorList>
            <person name="Li J."/>
        </authorList>
    </citation>
    <scope>NUCLEOTIDE SEQUENCE [LARGE SCALE GENOMIC DNA]</scope>
    <source>
        <strain evidence="2 3">L52-1-41</strain>
    </source>
</reference>
<dbReference type="NCBIfam" id="TIGR02001">
    <property type="entry name" value="gcw_chp"/>
    <property type="match status" value="1"/>
</dbReference>
<accession>A0A3A1YP85</accession>